<dbReference type="Pfam" id="PF22725">
    <property type="entry name" value="GFO_IDH_MocA_C3"/>
    <property type="match status" value="1"/>
</dbReference>
<dbReference type="InterPro" id="IPR050984">
    <property type="entry name" value="Gfo/Idh/MocA_domain"/>
</dbReference>
<comment type="caution">
    <text evidence="5">The sequence shown here is derived from an EMBL/GenBank/DDBJ whole genome shotgun (WGS) entry which is preliminary data.</text>
</comment>
<dbReference type="Proteomes" id="UP000245539">
    <property type="component" value="Unassembled WGS sequence"/>
</dbReference>
<reference evidence="5 6" key="1">
    <citation type="submission" date="2018-05" db="EMBL/GenBank/DDBJ databases">
        <title>Leucothrix arctica sp. nov., isolated from Arctic seawater.</title>
        <authorList>
            <person name="Choi A."/>
            <person name="Baek K."/>
        </authorList>
    </citation>
    <scope>NUCLEOTIDE SEQUENCE [LARGE SCALE GENOMIC DNA]</scope>
    <source>
        <strain evidence="5 6">JCM 18388</strain>
    </source>
</reference>
<name>A0A317CQP2_9GAMM</name>
<evidence type="ECO:0000259" key="4">
    <source>
        <dbReference type="Pfam" id="PF22725"/>
    </source>
</evidence>
<gene>
    <name evidence="5" type="ORF">DKW60_00455</name>
</gene>
<dbReference type="RefSeq" id="WP_109835696.1">
    <property type="nucleotide sequence ID" value="NZ_QGKM01000001.1"/>
</dbReference>
<evidence type="ECO:0000256" key="2">
    <source>
        <dbReference type="ARBA" id="ARBA00023002"/>
    </source>
</evidence>
<dbReference type="InterPro" id="IPR055170">
    <property type="entry name" value="GFO_IDH_MocA-like_dom"/>
</dbReference>
<dbReference type="Pfam" id="PF01408">
    <property type="entry name" value="GFO_IDH_MocA"/>
    <property type="match status" value="1"/>
</dbReference>
<feature type="domain" description="Gfo/Idh/MocA-like oxidoreductase N-terminal" evidence="3">
    <location>
        <begin position="2"/>
        <end position="120"/>
    </location>
</feature>
<protein>
    <submittedName>
        <fullName evidence="5">Oxidoreductase</fullName>
    </submittedName>
</protein>
<evidence type="ECO:0000259" key="3">
    <source>
        <dbReference type="Pfam" id="PF01408"/>
    </source>
</evidence>
<keyword evidence="6" id="KW-1185">Reference proteome</keyword>
<dbReference type="AlphaFoldDB" id="A0A317CQP2"/>
<sequence>MLRVGILSTAKIGREQLIPAGLAAEGVCIQGIASRSLAPAQALAEHFQIPQSFASYDELLASDNIDAVYIPLPTSQHIEWAIRAADAGKHVLVEKPLALKADDIQTVIDARDRNGVIITEAFMVHYHPQWAFVREQLATGRIGRLRNVQGVFSYYNRDPDNMRNQAELGGGGLPDIGVYPTVTTRIATGKEPHSVSANVEFDPVFNTDIYANVHAAFEGFDLNFYVSTTMAAKQAMRFHGDEGYIELSAPFNAGLYDISRVSVFNQSHTLEQEITFPNVNQYRLQWEALAQAVSTGDASKLFSLENSVRNQRLIDAAYRSSELGERVEV</sequence>
<accession>A0A317CQP2</accession>
<dbReference type="SUPFAM" id="SSF55347">
    <property type="entry name" value="Glyceraldehyde-3-phosphate dehydrogenase-like, C-terminal domain"/>
    <property type="match status" value="1"/>
</dbReference>
<evidence type="ECO:0000313" key="5">
    <source>
        <dbReference type="EMBL" id="PWR00715.1"/>
    </source>
</evidence>
<organism evidence="5 6">
    <name type="scientific">Leucothrix pacifica</name>
    <dbReference type="NCBI Taxonomy" id="1247513"/>
    <lineage>
        <taxon>Bacteria</taxon>
        <taxon>Pseudomonadati</taxon>
        <taxon>Pseudomonadota</taxon>
        <taxon>Gammaproteobacteria</taxon>
        <taxon>Thiotrichales</taxon>
        <taxon>Thiotrichaceae</taxon>
        <taxon>Leucothrix</taxon>
    </lineage>
</organism>
<dbReference type="OrthoDB" id="9774191at2"/>
<dbReference type="EMBL" id="QGKM01000001">
    <property type="protein sequence ID" value="PWR00715.1"/>
    <property type="molecule type" value="Genomic_DNA"/>
</dbReference>
<feature type="domain" description="GFO/IDH/MocA-like oxidoreductase" evidence="4">
    <location>
        <begin position="132"/>
        <end position="246"/>
    </location>
</feature>
<dbReference type="InterPro" id="IPR036291">
    <property type="entry name" value="NAD(P)-bd_dom_sf"/>
</dbReference>
<dbReference type="Gene3D" id="3.30.360.10">
    <property type="entry name" value="Dihydrodipicolinate Reductase, domain 2"/>
    <property type="match status" value="1"/>
</dbReference>
<comment type="similarity">
    <text evidence="1">Belongs to the Gfo/Idh/MocA family.</text>
</comment>
<keyword evidence="2" id="KW-0560">Oxidoreductase</keyword>
<dbReference type="SUPFAM" id="SSF51735">
    <property type="entry name" value="NAD(P)-binding Rossmann-fold domains"/>
    <property type="match status" value="1"/>
</dbReference>
<dbReference type="PANTHER" id="PTHR22604:SF105">
    <property type="entry name" value="TRANS-1,2-DIHYDROBENZENE-1,2-DIOL DEHYDROGENASE"/>
    <property type="match status" value="1"/>
</dbReference>
<dbReference type="GO" id="GO:0016491">
    <property type="term" value="F:oxidoreductase activity"/>
    <property type="evidence" value="ECO:0007669"/>
    <property type="project" value="UniProtKB-KW"/>
</dbReference>
<proteinExistence type="inferred from homology"/>
<evidence type="ECO:0000313" key="6">
    <source>
        <dbReference type="Proteomes" id="UP000245539"/>
    </source>
</evidence>
<evidence type="ECO:0000256" key="1">
    <source>
        <dbReference type="ARBA" id="ARBA00010928"/>
    </source>
</evidence>
<dbReference type="GO" id="GO:0000166">
    <property type="term" value="F:nucleotide binding"/>
    <property type="evidence" value="ECO:0007669"/>
    <property type="project" value="InterPro"/>
</dbReference>
<dbReference type="Gene3D" id="3.40.50.720">
    <property type="entry name" value="NAD(P)-binding Rossmann-like Domain"/>
    <property type="match status" value="1"/>
</dbReference>
<dbReference type="PANTHER" id="PTHR22604">
    <property type="entry name" value="OXIDOREDUCTASES"/>
    <property type="match status" value="1"/>
</dbReference>
<dbReference type="InterPro" id="IPR000683">
    <property type="entry name" value="Gfo/Idh/MocA-like_OxRdtase_N"/>
</dbReference>